<evidence type="ECO:0000313" key="2">
    <source>
        <dbReference type="Proteomes" id="UP000801428"/>
    </source>
</evidence>
<dbReference type="EMBL" id="SWKU01000015">
    <property type="protein sequence ID" value="KAF3000233.1"/>
    <property type="molecule type" value="Genomic_DNA"/>
</dbReference>
<protein>
    <submittedName>
        <fullName evidence="1">Uncharacterized protein</fullName>
    </submittedName>
</protein>
<dbReference type="Proteomes" id="UP000801428">
    <property type="component" value="Unassembled WGS sequence"/>
</dbReference>
<accession>A0A9P4WAV5</accession>
<organism evidence="1 2">
    <name type="scientific">Curvularia kusanoi</name>
    <name type="common">Cochliobolus kusanoi</name>
    <dbReference type="NCBI Taxonomy" id="90978"/>
    <lineage>
        <taxon>Eukaryota</taxon>
        <taxon>Fungi</taxon>
        <taxon>Dikarya</taxon>
        <taxon>Ascomycota</taxon>
        <taxon>Pezizomycotina</taxon>
        <taxon>Dothideomycetes</taxon>
        <taxon>Pleosporomycetidae</taxon>
        <taxon>Pleosporales</taxon>
        <taxon>Pleosporineae</taxon>
        <taxon>Pleosporaceae</taxon>
        <taxon>Curvularia</taxon>
    </lineage>
</organism>
<proteinExistence type="predicted"/>
<keyword evidence="2" id="KW-1185">Reference proteome</keyword>
<comment type="caution">
    <text evidence="1">The sequence shown here is derived from an EMBL/GenBank/DDBJ whole genome shotgun (WGS) entry which is preliminary data.</text>
</comment>
<reference evidence="1" key="1">
    <citation type="submission" date="2019-04" db="EMBL/GenBank/DDBJ databases">
        <title>Sequencing of skin fungus with MAO and IRED activity.</title>
        <authorList>
            <person name="Marsaioli A.J."/>
            <person name="Bonatto J.M.C."/>
            <person name="Reis Junior O."/>
        </authorList>
    </citation>
    <scope>NUCLEOTIDE SEQUENCE</scope>
    <source>
        <strain evidence="1">30M1</strain>
    </source>
</reference>
<evidence type="ECO:0000313" key="1">
    <source>
        <dbReference type="EMBL" id="KAF3000233.1"/>
    </source>
</evidence>
<gene>
    <name evidence="1" type="ORF">E8E13_007519</name>
</gene>
<dbReference type="OrthoDB" id="2019666at2759"/>
<name>A0A9P4WAV5_CURKU</name>
<sequence>MTTNFTLEYVAAPDTSNSMLEETVNLFSSAYGIWGPLASEKMGKFCKPGNRIKMSVQRLREQSLASGTDSVLVRGLAGSTLAGYAFATRWDFQGRQICWVTQLCILRRLASDGKENAVFGILSSHPAAILGAARAWGCGIERLDLPVIRERAAGVIASSPVAYVRNAKFRGSLLGDEDQEGSCCADTQFWVDHRERLAALAELKEKGVAWPYGPLPEGCEFLLLVEAGDD</sequence>
<dbReference type="AlphaFoldDB" id="A0A9P4WAV5"/>